<reference evidence="2" key="1">
    <citation type="journal article" date="2021" name="Nat. Commun.">
        <title>Genomic analyses provide insights into spinach domestication and the genetic basis of agronomic traits.</title>
        <authorList>
            <person name="Cai X."/>
            <person name="Sun X."/>
            <person name="Xu C."/>
            <person name="Sun H."/>
            <person name="Wang X."/>
            <person name="Ge C."/>
            <person name="Zhang Z."/>
            <person name="Wang Q."/>
            <person name="Fei Z."/>
            <person name="Jiao C."/>
            <person name="Wang Q."/>
        </authorList>
    </citation>
    <scope>NUCLEOTIDE SEQUENCE [LARGE SCALE GENOMIC DNA]</scope>
    <source>
        <strain evidence="2">cv. Varoflay</strain>
    </source>
</reference>
<evidence type="ECO:0000256" key="1">
    <source>
        <dbReference type="SAM" id="MobiDB-lite"/>
    </source>
</evidence>
<feature type="region of interest" description="Disordered" evidence="1">
    <location>
        <begin position="1"/>
        <end position="36"/>
    </location>
</feature>
<dbReference type="KEGG" id="soe:110801327"/>
<dbReference type="AlphaFoldDB" id="A0A9R0J7K8"/>
<name>A0A9R0J7K8_SPIOL</name>
<feature type="compositionally biased region" description="Basic residues" evidence="1">
    <location>
        <begin position="1"/>
        <end position="21"/>
    </location>
</feature>
<reference evidence="3" key="2">
    <citation type="submission" date="2025-08" db="UniProtKB">
        <authorList>
            <consortium name="RefSeq"/>
        </authorList>
    </citation>
    <scope>IDENTIFICATION</scope>
    <source>
        <tissue evidence="3">Leaf</tissue>
    </source>
</reference>
<dbReference type="PANTHER" id="PTHR47590">
    <property type="entry name" value="F-BOX/KELCH-REPEAT PROTEIN SKIP25"/>
    <property type="match status" value="1"/>
</dbReference>
<evidence type="ECO:0000313" key="3">
    <source>
        <dbReference type="RefSeq" id="XP_021862366.2"/>
    </source>
</evidence>
<dbReference type="Gene3D" id="2.120.10.80">
    <property type="entry name" value="Kelch-type beta propeller"/>
    <property type="match status" value="1"/>
</dbReference>
<accession>A0A9R0J7K8</accession>
<keyword evidence="2" id="KW-1185">Reference proteome</keyword>
<dbReference type="PANTHER" id="PTHR47590:SF1">
    <property type="entry name" value="F-BOX_KELCH-REPEAT PROTEIN SKIP25"/>
    <property type="match status" value="1"/>
</dbReference>
<dbReference type="Proteomes" id="UP000813463">
    <property type="component" value="Chromosome 6"/>
</dbReference>
<evidence type="ECO:0000313" key="2">
    <source>
        <dbReference type="Proteomes" id="UP000813463"/>
    </source>
</evidence>
<dbReference type="GeneID" id="110801327"/>
<feature type="compositionally biased region" description="Basic and acidic residues" evidence="1">
    <location>
        <begin position="22"/>
        <end position="32"/>
    </location>
</feature>
<dbReference type="RefSeq" id="XP_021862366.2">
    <property type="nucleotide sequence ID" value="XM_022006674.2"/>
</dbReference>
<proteinExistence type="predicted"/>
<organism evidence="2 3">
    <name type="scientific">Spinacia oleracea</name>
    <name type="common">Spinach</name>
    <dbReference type="NCBI Taxonomy" id="3562"/>
    <lineage>
        <taxon>Eukaryota</taxon>
        <taxon>Viridiplantae</taxon>
        <taxon>Streptophyta</taxon>
        <taxon>Embryophyta</taxon>
        <taxon>Tracheophyta</taxon>
        <taxon>Spermatophyta</taxon>
        <taxon>Magnoliopsida</taxon>
        <taxon>eudicotyledons</taxon>
        <taxon>Gunneridae</taxon>
        <taxon>Pentapetalae</taxon>
        <taxon>Caryophyllales</taxon>
        <taxon>Chenopodiaceae</taxon>
        <taxon>Chenopodioideae</taxon>
        <taxon>Anserineae</taxon>
        <taxon>Spinacia</taxon>
    </lineage>
</organism>
<gene>
    <name evidence="3" type="primary">LOC110801327</name>
</gene>
<dbReference type="SUPFAM" id="SSF117281">
    <property type="entry name" value="Kelch motif"/>
    <property type="match status" value="1"/>
</dbReference>
<protein>
    <submittedName>
        <fullName evidence="3">F-box/kelch-repeat protein SKIP25</fullName>
    </submittedName>
</protein>
<sequence length="398" mass="44315">MSRKSPKHSSHGSPHHHHRRLDHRDHNQEENKQQQQLIPGLPNHIAHLILTKIPPSILYSVSISWRKFINSPLFPPFLSLYTLLIPNNIIKDSPNSIPIPQQFLTPISFFSFDPISCQWRQLPLPPPLSLLLRHPPFISRDLPVQSVTVGDRLAVVAGTTQDLAPALSRPLVFDPLAREWRYGPGLPVPRRWCAAGSLGESIYVASGVGSHFSTDTARSVEKWDLSAHPEDGWEKVSPLRDGRFSREAADAVGWRGRLCMVNVKGDAAKQGAVYDVKDDVWYDMKEGMVGGWRGPAAAMDEEVIYMVEESKGVVKKYVEESDGWVEVAESERLRGAQQMAARGGRLCIVCKGGSEIVVVDVVASPPRMWVVEPPKGFNVAAVHVLPRMSRDHSSLNLL</sequence>
<dbReference type="InterPro" id="IPR015915">
    <property type="entry name" value="Kelch-typ_b-propeller"/>
</dbReference>